<keyword evidence="3" id="KW-1185">Reference proteome</keyword>
<feature type="signal peptide" evidence="1">
    <location>
        <begin position="1"/>
        <end position="22"/>
    </location>
</feature>
<name>A0AAN1WEM2_9GAMM</name>
<reference evidence="2 3" key="1">
    <citation type="journal article" date="2022" name="IScience">
        <title>An ultrasensitive nanofiber-based assay for enzymatic hydrolysis and deep-sea microbial degradation of cellulose.</title>
        <authorList>
            <person name="Tsudome M."/>
            <person name="Tachioka M."/>
            <person name="Miyazaki M."/>
            <person name="Uchimura K."/>
            <person name="Tsuda M."/>
            <person name="Takaki Y."/>
            <person name="Deguchi S."/>
        </authorList>
    </citation>
    <scope>NUCLEOTIDE SEQUENCE [LARGE SCALE GENOMIC DNA]</scope>
    <source>
        <strain evidence="2 3">GE09</strain>
    </source>
</reference>
<protein>
    <submittedName>
        <fullName evidence="2">Uncharacterized protein</fullName>
    </submittedName>
</protein>
<dbReference type="RefSeq" id="WP_236985684.1">
    <property type="nucleotide sequence ID" value="NZ_AP023086.1"/>
</dbReference>
<gene>
    <name evidence="2" type="ORF">MARGE09_P0377</name>
</gene>
<organism evidence="2 3">
    <name type="scientific">Marinagarivorans cellulosilyticus</name>
    <dbReference type="NCBI Taxonomy" id="2721545"/>
    <lineage>
        <taxon>Bacteria</taxon>
        <taxon>Pseudomonadati</taxon>
        <taxon>Pseudomonadota</taxon>
        <taxon>Gammaproteobacteria</taxon>
        <taxon>Cellvibrionales</taxon>
        <taxon>Cellvibrionaceae</taxon>
        <taxon>Marinagarivorans</taxon>
    </lineage>
</organism>
<evidence type="ECO:0000256" key="1">
    <source>
        <dbReference type="SAM" id="SignalP"/>
    </source>
</evidence>
<sequence length="175" mass="19378">MMYLIRKVRWVGLALVTGLSLACGGAYHGSGGVGVPPAVDRCPEGQRGEWQNTGILFEDLREGIVWQEPKPINVNGKVVVYQNLLFVLKPFEGVHVFDNSNNQNPIALGFLLVPGNSDIVVKDDVLYLDSYVDLVKIGVIDNQVMEIGRIHLAFGDAYRHDEEGIITGREYVCHE</sequence>
<dbReference type="Proteomes" id="UP001320119">
    <property type="component" value="Chromosome"/>
</dbReference>
<dbReference type="EMBL" id="AP023086">
    <property type="protein sequence ID" value="BCD96178.1"/>
    <property type="molecule type" value="Genomic_DNA"/>
</dbReference>
<accession>A0AAN1WEM2</accession>
<evidence type="ECO:0000313" key="2">
    <source>
        <dbReference type="EMBL" id="BCD96178.1"/>
    </source>
</evidence>
<proteinExistence type="predicted"/>
<evidence type="ECO:0000313" key="3">
    <source>
        <dbReference type="Proteomes" id="UP001320119"/>
    </source>
</evidence>
<dbReference type="PROSITE" id="PS51257">
    <property type="entry name" value="PROKAR_LIPOPROTEIN"/>
    <property type="match status" value="1"/>
</dbReference>
<feature type="chain" id="PRO_5042880989" evidence="1">
    <location>
        <begin position="23"/>
        <end position="175"/>
    </location>
</feature>
<dbReference type="AlphaFoldDB" id="A0AAN1WEM2"/>
<keyword evidence="1" id="KW-0732">Signal</keyword>
<dbReference type="KEGG" id="marq:MARGE09_P0377"/>